<protein>
    <submittedName>
        <fullName evidence="1">Uncharacterized protein</fullName>
    </submittedName>
</protein>
<proteinExistence type="predicted"/>
<dbReference type="EMBL" id="OX459945">
    <property type="protein sequence ID" value="CAI9179325.1"/>
    <property type="molecule type" value="Genomic_DNA"/>
</dbReference>
<organism evidence="1 2">
    <name type="scientific">Rangifer tarandus platyrhynchus</name>
    <name type="common">Svalbard reindeer</name>
    <dbReference type="NCBI Taxonomy" id="3082113"/>
    <lineage>
        <taxon>Eukaryota</taxon>
        <taxon>Metazoa</taxon>
        <taxon>Chordata</taxon>
        <taxon>Craniata</taxon>
        <taxon>Vertebrata</taxon>
        <taxon>Euteleostomi</taxon>
        <taxon>Mammalia</taxon>
        <taxon>Eutheria</taxon>
        <taxon>Laurasiatheria</taxon>
        <taxon>Artiodactyla</taxon>
        <taxon>Ruminantia</taxon>
        <taxon>Pecora</taxon>
        <taxon>Cervidae</taxon>
        <taxon>Odocoileinae</taxon>
        <taxon>Rangifer</taxon>
    </lineage>
</organism>
<reference evidence="1" key="1">
    <citation type="submission" date="2023-04" db="EMBL/GenBank/DDBJ databases">
        <authorList>
            <consortium name="ELIXIR-Norway"/>
        </authorList>
    </citation>
    <scope>NUCLEOTIDE SEQUENCE [LARGE SCALE GENOMIC DNA]</scope>
</reference>
<dbReference type="Proteomes" id="UP001176941">
    <property type="component" value="Chromosome 9"/>
</dbReference>
<name>A0ABN8ZZD4_RANTA</name>
<gene>
    <name evidence="1" type="ORF">MRATA1EN1_LOCUS28287</name>
</gene>
<sequence>MQKTQVQSLGREDLLEKEMATHSSILAWKIPWTEKPCRLQSLGSQRVGRTKRLHFHFQTPLSQKKYKMHCKGIDLGRGRCCGYSCSPPWQPLSYLSGAEHLVNLMKPTYLPSRETYTYGQFAYRTRHSLDLPMAHQLIPWGSSSMKNRLAAYQKHDEFYIH</sequence>
<evidence type="ECO:0000313" key="2">
    <source>
        <dbReference type="Proteomes" id="UP001176941"/>
    </source>
</evidence>
<accession>A0ABN8ZZD4</accession>
<keyword evidence="2" id="KW-1185">Reference proteome</keyword>
<evidence type="ECO:0000313" key="1">
    <source>
        <dbReference type="EMBL" id="CAI9179325.1"/>
    </source>
</evidence>